<accession>A0A0P1LDB4</accession>
<keyword evidence="1" id="KW-1133">Transmembrane helix</keyword>
<evidence type="ECO:0000256" key="1">
    <source>
        <dbReference type="SAM" id="Phobius"/>
    </source>
</evidence>
<sequence length="317" mass="34861">MKSKYEKIDLSKVKTITIKNRKSKVNTAEFAKVFDPKTQSFSEFIDSLPEILVAKDLKILVDKIVNAYEKNKLVIFLIGAHVIKVGLAPLLIELSKLGVLKAIAMNSASAIHDVEIALFGQTSEDVAENIMDGSFGMAKETGDFINLTLEYYCKNSDLGYGEALGKKLNEVDAPNKDYSVLASLYNLDIPVTVHAAIGTDIVHQQPTMDGSITGEMSFRDFKILCNVLTKLDQDGVVVNVGSAVIMPEVFLKALTIVRNLGYNAFGFTTANFDMLRHYRPTVNVIQRPTQGGGQGFMITGHHEIMIPLLVAMIKSKI</sequence>
<accession>A0A0P1MCN6</accession>
<organism evidence="2 3">
    <name type="scientific">Candidatus Kryptonium thompsonii</name>
    <dbReference type="NCBI Taxonomy" id="1633631"/>
    <lineage>
        <taxon>Bacteria</taxon>
        <taxon>Pseudomonadati</taxon>
        <taxon>Candidatus Kryptoniota</taxon>
        <taxon>Candidatus Kryptonium</taxon>
    </lineage>
</organism>
<feature type="transmembrane region" description="Helical" evidence="1">
    <location>
        <begin position="73"/>
        <end position="92"/>
    </location>
</feature>
<accession>A0A0P1LHI0</accession>
<evidence type="ECO:0000313" key="2">
    <source>
        <dbReference type="EMBL" id="CUU05740.1"/>
    </source>
</evidence>
<dbReference type="EMBL" id="FAOP01000005">
    <property type="protein sequence ID" value="CUU05740.1"/>
    <property type="molecule type" value="Genomic_DNA"/>
</dbReference>
<accession>A0A0P1LZM7</accession>
<keyword evidence="1" id="KW-0472">Membrane</keyword>
<accession>A0A0S4N3L5</accession>
<accession>A0A0P1NVM4</accession>
<gene>
    <name evidence="2" type="ORF">JGI4_01337</name>
</gene>
<dbReference type="AlphaFoldDB" id="A0A0P1LZM7"/>
<name>A0A0P1LZM7_9BACT</name>
<proteinExistence type="predicted"/>
<evidence type="ECO:0008006" key="4">
    <source>
        <dbReference type="Google" id="ProtNLM"/>
    </source>
</evidence>
<dbReference type="RefSeq" id="WP_047134634.1">
    <property type="nucleotide sequence ID" value="NZ_CZVJ01000007.1"/>
</dbReference>
<keyword evidence="1" id="KW-0812">Transmembrane</keyword>
<protein>
    <recommendedName>
        <fullName evidence="4">Deoxyhypusine synthase</fullName>
    </recommendedName>
</protein>
<dbReference type="Gene3D" id="3.40.50.10690">
    <property type="entry name" value="putative lor/sdh protein like domains"/>
    <property type="match status" value="1"/>
</dbReference>
<dbReference type="Proteomes" id="UP000182011">
    <property type="component" value="Unassembled WGS sequence"/>
</dbReference>
<evidence type="ECO:0000313" key="3">
    <source>
        <dbReference type="Proteomes" id="UP000182011"/>
    </source>
</evidence>
<reference evidence="2 3" key="1">
    <citation type="submission" date="2015-11" db="EMBL/GenBank/DDBJ databases">
        <authorList>
            <person name="Zhang Y."/>
            <person name="Guo Z."/>
        </authorList>
    </citation>
    <scope>NUCLEOTIDE SEQUENCE [LARGE SCALE GENOMIC DNA]</scope>
    <source>
        <strain evidence="2">JGI-4</strain>
    </source>
</reference>
<dbReference type="STRING" id="1633631.GCA_001442925_01332"/>